<proteinExistence type="predicted"/>
<name>A0A2P2NT47_RHIMU</name>
<evidence type="ECO:0000313" key="1">
    <source>
        <dbReference type="EMBL" id="MBX45666.1"/>
    </source>
</evidence>
<accession>A0A2P2NT47</accession>
<organism evidence="1">
    <name type="scientific">Rhizophora mucronata</name>
    <name type="common">Asiatic mangrove</name>
    <dbReference type="NCBI Taxonomy" id="61149"/>
    <lineage>
        <taxon>Eukaryota</taxon>
        <taxon>Viridiplantae</taxon>
        <taxon>Streptophyta</taxon>
        <taxon>Embryophyta</taxon>
        <taxon>Tracheophyta</taxon>
        <taxon>Spermatophyta</taxon>
        <taxon>Magnoliopsida</taxon>
        <taxon>eudicotyledons</taxon>
        <taxon>Gunneridae</taxon>
        <taxon>Pentapetalae</taxon>
        <taxon>rosids</taxon>
        <taxon>fabids</taxon>
        <taxon>Malpighiales</taxon>
        <taxon>Rhizophoraceae</taxon>
        <taxon>Rhizophora</taxon>
    </lineage>
</organism>
<protein>
    <submittedName>
        <fullName evidence="1">Uncharacterized protein</fullName>
    </submittedName>
</protein>
<reference evidence="1" key="1">
    <citation type="submission" date="2018-02" db="EMBL/GenBank/DDBJ databases">
        <title>Rhizophora mucronata_Transcriptome.</title>
        <authorList>
            <person name="Meera S.P."/>
            <person name="Sreeshan A."/>
            <person name="Augustine A."/>
        </authorList>
    </citation>
    <scope>NUCLEOTIDE SEQUENCE</scope>
    <source>
        <tissue evidence="1">Leaf</tissue>
    </source>
</reference>
<dbReference type="EMBL" id="GGEC01065182">
    <property type="protein sequence ID" value="MBX45666.1"/>
    <property type="molecule type" value="Transcribed_RNA"/>
</dbReference>
<sequence>MDTPFCVFFGLQQTILLLITFSFTEYHRLEVKIVAGFPHSRCR</sequence>
<dbReference type="AlphaFoldDB" id="A0A2P2NT47"/>